<reference evidence="3 4" key="1">
    <citation type="submission" date="2024-06" db="EMBL/GenBank/DDBJ databases">
        <title>Genomic Encyclopedia of Type Strains, Phase IV (KMG-IV): sequencing the most valuable type-strain genomes for metagenomic binning, comparative biology and taxonomic classification.</title>
        <authorList>
            <person name="Goeker M."/>
        </authorList>
    </citation>
    <scope>NUCLEOTIDE SEQUENCE [LARGE SCALE GENOMIC DNA]</scope>
    <source>
        <strain evidence="3 4">DSM 23520</strain>
    </source>
</reference>
<accession>A0ABV2KYN5</accession>
<feature type="transmembrane region" description="Helical" evidence="2">
    <location>
        <begin position="69"/>
        <end position="95"/>
    </location>
</feature>
<gene>
    <name evidence="3" type="ORF">ABID56_002368</name>
</gene>
<dbReference type="Proteomes" id="UP001549167">
    <property type="component" value="Unassembled WGS sequence"/>
</dbReference>
<dbReference type="EMBL" id="JBEPMX010000014">
    <property type="protein sequence ID" value="MET3684242.1"/>
    <property type="molecule type" value="Genomic_DNA"/>
</dbReference>
<dbReference type="Pfam" id="PF11772">
    <property type="entry name" value="EpuA"/>
    <property type="match status" value="1"/>
</dbReference>
<evidence type="ECO:0000313" key="3">
    <source>
        <dbReference type="EMBL" id="MET3684242.1"/>
    </source>
</evidence>
<proteinExistence type="predicted"/>
<dbReference type="InterPro" id="IPR024596">
    <property type="entry name" value="RNApol_su_b/EpuA"/>
</dbReference>
<protein>
    <recommendedName>
        <fullName evidence="5">DNA-directed RNA polymerase subunit beta</fullName>
    </recommendedName>
</protein>
<evidence type="ECO:0000256" key="2">
    <source>
        <dbReference type="SAM" id="Phobius"/>
    </source>
</evidence>
<feature type="compositionally biased region" description="Basic residues" evidence="1">
    <location>
        <begin position="12"/>
        <end position="21"/>
    </location>
</feature>
<name>A0ABV2KYN5_9BACI</name>
<evidence type="ECO:0008006" key="5">
    <source>
        <dbReference type="Google" id="ProtNLM"/>
    </source>
</evidence>
<keyword evidence="2" id="KW-0812">Transmembrane</keyword>
<keyword evidence="2" id="KW-1133">Transmembrane helix</keyword>
<feature type="compositionally biased region" description="Basic and acidic residues" evidence="1">
    <location>
        <begin position="24"/>
        <end position="55"/>
    </location>
</feature>
<evidence type="ECO:0000256" key="1">
    <source>
        <dbReference type="SAM" id="MobiDB-lite"/>
    </source>
</evidence>
<dbReference type="RefSeq" id="WP_354221409.1">
    <property type="nucleotide sequence ID" value="NZ_JBEPMX010000014.1"/>
</dbReference>
<comment type="caution">
    <text evidence="3">The sequence shown here is derived from an EMBL/GenBank/DDBJ whole genome shotgun (WGS) entry which is preliminary data.</text>
</comment>
<evidence type="ECO:0000313" key="4">
    <source>
        <dbReference type="Proteomes" id="UP001549167"/>
    </source>
</evidence>
<keyword evidence="4" id="KW-1185">Reference proteome</keyword>
<feature type="region of interest" description="Disordered" evidence="1">
    <location>
        <begin position="1"/>
        <end position="62"/>
    </location>
</feature>
<sequence>MASEEQDQQQSKRIKGTKKYKPNQSKDADKQNDNSKAEPNDDKSQRKAAKEAKKEEKKKRKGRVRYLPVWLRFLLVIVLSAAALVLGLMVGYGIVGEGDDPSGALDPDMWQRMYDYIRGK</sequence>
<organism evidence="3 4">
    <name type="scientific">Alkalibacillus flavidus</name>
    <dbReference type="NCBI Taxonomy" id="546021"/>
    <lineage>
        <taxon>Bacteria</taxon>
        <taxon>Bacillati</taxon>
        <taxon>Bacillota</taxon>
        <taxon>Bacilli</taxon>
        <taxon>Bacillales</taxon>
        <taxon>Bacillaceae</taxon>
        <taxon>Alkalibacillus</taxon>
    </lineage>
</organism>
<keyword evidence="2" id="KW-0472">Membrane</keyword>